<evidence type="ECO:0000313" key="8">
    <source>
        <dbReference type="Proteomes" id="UP000285301"/>
    </source>
</evidence>
<dbReference type="SMART" id="SM00277">
    <property type="entry name" value="GRAN"/>
    <property type="match status" value="3"/>
</dbReference>
<evidence type="ECO:0000256" key="4">
    <source>
        <dbReference type="ARBA" id="ARBA00023157"/>
    </source>
</evidence>
<feature type="signal peptide" evidence="5">
    <location>
        <begin position="1"/>
        <end position="18"/>
    </location>
</feature>
<evidence type="ECO:0000256" key="1">
    <source>
        <dbReference type="ARBA" id="ARBA00004613"/>
    </source>
</evidence>
<dbReference type="STRING" id="1965070.A0A443RLS5"/>
<evidence type="ECO:0000313" key="7">
    <source>
        <dbReference type="EMBL" id="RWS16233.1"/>
    </source>
</evidence>
<proteinExistence type="inferred from homology"/>
<dbReference type="OrthoDB" id="5854875at2759"/>
<dbReference type="Proteomes" id="UP000285301">
    <property type="component" value="Unassembled WGS sequence"/>
</dbReference>
<feature type="domain" description="Granulins" evidence="6">
    <location>
        <begin position="154"/>
        <end position="167"/>
    </location>
</feature>
<comment type="similarity">
    <text evidence="2">Belongs to the granulin family.</text>
</comment>
<dbReference type="Gene3D" id="2.10.25.160">
    <property type="entry name" value="Granulin"/>
    <property type="match status" value="3"/>
</dbReference>
<dbReference type="PANTHER" id="PTHR12274:SF3">
    <property type="entry name" value="PROGRANULIN"/>
    <property type="match status" value="1"/>
</dbReference>
<feature type="domain" description="Granulins" evidence="6">
    <location>
        <begin position="230"/>
        <end position="243"/>
    </location>
</feature>
<dbReference type="InterPro" id="IPR039036">
    <property type="entry name" value="Granulin_fam"/>
</dbReference>
<evidence type="ECO:0000256" key="5">
    <source>
        <dbReference type="SAM" id="SignalP"/>
    </source>
</evidence>
<name>A0A443RLS5_9ACAR</name>
<organism evidence="7 8">
    <name type="scientific">Dinothrombium tinctorium</name>
    <dbReference type="NCBI Taxonomy" id="1965070"/>
    <lineage>
        <taxon>Eukaryota</taxon>
        <taxon>Metazoa</taxon>
        <taxon>Ecdysozoa</taxon>
        <taxon>Arthropoda</taxon>
        <taxon>Chelicerata</taxon>
        <taxon>Arachnida</taxon>
        <taxon>Acari</taxon>
        <taxon>Acariformes</taxon>
        <taxon>Trombidiformes</taxon>
        <taxon>Prostigmata</taxon>
        <taxon>Anystina</taxon>
        <taxon>Parasitengona</taxon>
        <taxon>Trombidioidea</taxon>
        <taxon>Trombidiidae</taxon>
        <taxon>Dinothrombium</taxon>
    </lineage>
</organism>
<evidence type="ECO:0000259" key="6">
    <source>
        <dbReference type="PROSITE" id="PS00799"/>
    </source>
</evidence>
<dbReference type="SUPFAM" id="SSF57277">
    <property type="entry name" value="Granulin repeat"/>
    <property type="match status" value="2"/>
</dbReference>
<accession>A0A443RLS5</accession>
<dbReference type="AlphaFoldDB" id="A0A443RLS5"/>
<keyword evidence="3" id="KW-0964">Secreted</keyword>
<evidence type="ECO:0000256" key="2">
    <source>
        <dbReference type="ARBA" id="ARBA00010093"/>
    </source>
</evidence>
<dbReference type="PROSITE" id="PS00799">
    <property type="entry name" value="GRANULINS"/>
    <property type="match status" value="2"/>
</dbReference>
<sequence>MRISILLLCFFFQSTVLAKQLCPDGSECLDDGEQQIQLKKKHTERIGIDSLADSTCCQVHKGKYGCCPIRDAICCSNGLYCCPKGAKCILENGTCEIELREIKAGVASLPVTNKNRQSLIICPDQTEKCLNDQTCCLLPSGKYGCCPYADGVCCSDKLHCCPNGFQCDVEGRRCIESRVNKLSLPHLPQKTKVRNVICPDRKSQCPDKNTCCKVSETEYGCCRMEDAVCCPDFLHCCPHGTSCVEGGCLGKP</sequence>
<dbReference type="GO" id="GO:0005576">
    <property type="term" value="C:extracellular region"/>
    <property type="evidence" value="ECO:0007669"/>
    <property type="project" value="UniProtKB-SubCell"/>
</dbReference>
<gene>
    <name evidence="7" type="ORF">B4U79_13076</name>
</gene>
<protein>
    <recommendedName>
        <fullName evidence="6">Granulins domain-containing protein</fullName>
    </recommendedName>
</protein>
<reference evidence="7 8" key="1">
    <citation type="journal article" date="2018" name="Gigascience">
        <title>Genomes of trombidid mites reveal novel predicted allergens and laterally-transferred genes associated with secondary metabolism.</title>
        <authorList>
            <person name="Dong X."/>
            <person name="Chaisiri K."/>
            <person name="Xia D."/>
            <person name="Armstrong S.D."/>
            <person name="Fang Y."/>
            <person name="Donnelly M.J."/>
            <person name="Kadowaki T."/>
            <person name="McGarry J.W."/>
            <person name="Darby A.C."/>
            <person name="Makepeace B.L."/>
        </authorList>
    </citation>
    <scope>NUCLEOTIDE SEQUENCE [LARGE SCALE GENOMIC DNA]</scope>
    <source>
        <strain evidence="7">UoL-WK</strain>
    </source>
</reference>
<feature type="chain" id="PRO_5019428338" description="Granulins domain-containing protein" evidence="5">
    <location>
        <begin position="19"/>
        <end position="252"/>
    </location>
</feature>
<dbReference type="InterPro" id="IPR000118">
    <property type="entry name" value="Granulin"/>
</dbReference>
<dbReference type="Pfam" id="PF00396">
    <property type="entry name" value="Granulin"/>
    <property type="match status" value="3"/>
</dbReference>
<evidence type="ECO:0000256" key="3">
    <source>
        <dbReference type="ARBA" id="ARBA00022525"/>
    </source>
</evidence>
<keyword evidence="5" id="KW-0732">Signal</keyword>
<keyword evidence="8" id="KW-1185">Reference proteome</keyword>
<dbReference type="EMBL" id="NCKU01000265">
    <property type="protein sequence ID" value="RWS16233.1"/>
    <property type="molecule type" value="Genomic_DNA"/>
</dbReference>
<comment type="subcellular location">
    <subcellularLocation>
        <location evidence="1">Secreted</location>
    </subcellularLocation>
</comment>
<dbReference type="PANTHER" id="PTHR12274">
    <property type="entry name" value="GRANULIN"/>
    <property type="match status" value="1"/>
</dbReference>
<dbReference type="InterPro" id="IPR037277">
    <property type="entry name" value="Granulin_sf"/>
</dbReference>
<comment type="caution">
    <text evidence="7">The sequence shown here is derived from an EMBL/GenBank/DDBJ whole genome shotgun (WGS) entry which is preliminary data.</text>
</comment>
<keyword evidence="4" id="KW-1015">Disulfide bond</keyword>